<accession>A0A5C1Q7X3</accession>
<evidence type="ECO:0000313" key="1">
    <source>
        <dbReference type="EMBL" id="QEN03561.1"/>
    </source>
</evidence>
<reference evidence="1 2" key="2">
    <citation type="submission" date="2019-09" db="EMBL/GenBank/DDBJ databases">
        <title>Complete Genome Sequence and Methylome Analysis of free living Spirochaetas.</title>
        <authorList>
            <person name="Leshcheva N."/>
            <person name="Mikheeva N."/>
        </authorList>
    </citation>
    <scope>NUCLEOTIDE SEQUENCE [LARGE SCALE GENOMIC DNA]</scope>
    <source>
        <strain evidence="1 2">P</strain>
    </source>
</reference>
<dbReference type="InterPro" id="IPR010133">
    <property type="entry name" value="Bacteriocin_signal_seq"/>
</dbReference>
<dbReference type="RefSeq" id="WP_149566819.1">
    <property type="nucleotide sequence ID" value="NZ_CP035807.1"/>
</dbReference>
<protein>
    <submittedName>
        <fullName evidence="1">Bacteriocin</fullName>
    </submittedName>
</protein>
<name>A0A5C1Q7X3_9SPIO</name>
<dbReference type="Proteomes" id="UP000323824">
    <property type="component" value="Chromosome"/>
</dbReference>
<reference evidence="1 2" key="1">
    <citation type="submission" date="2019-02" db="EMBL/GenBank/DDBJ databases">
        <authorList>
            <person name="Fomenkov A."/>
            <person name="Dubinina G."/>
            <person name="Grabovich M."/>
            <person name="Vincze T."/>
            <person name="Roberts R.J."/>
        </authorList>
    </citation>
    <scope>NUCLEOTIDE SEQUENCE [LARGE SCALE GENOMIC DNA]</scope>
    <source>
        <strain evidence="1 2">P</strain>
    </source>
</reference>
<sequence length="76" mass="8578">MKVISKKELESINGGMLPQDFYETGKDMSMLTEKQWASARKMQKAVVRELVDTVEAARSFLDPISLIGKGIKYLAR</sequence>
<evidence type="ECO:0000313" key="2">
    <source>
        <dbReference type="Proteomes" id="UP000323824"/>
    </source>
</evidence>
<proteinExistence type="predicted"/>
<keyword evidence="2" id="KW-1185">Reference proteome</keyword>
<dbReference type="NCBIfam" id="TIGR01847">
    <property type="entry name" value="bacteriocin_sig"/>
    <property type="match status" value="1"/>
</dbReference>
<dbReference type="AlphaFoldDB" id="A0A5C1Q7X3"/>
<dbReference type="KEGG" id="sper:EW093_02215"/>
<dbReference type="EMBL" id="CP035807">
    <property type="protein sequence ID" value="QEN03561.1"/>
    <property type="molecule type" value="Genomic_DNA"/>
</dbReference>
<gene>
    <name evidence="1" type="ORF">EW093_02215</name>
</gene>
<organism evidence="1 2">
    <name type="scientific">Thiospirochaeta perfilievii</name>
    <dbReference type="NCBI Taxonomy" id="252967"/>
    <lineage>
        <taxon>Bacteria</taxon>
        <taxon>Pseudomonadati</taxon>
        <taxon>Spirochaetota</taxon>
        <taxon>Spirochaetia</taxon>
        <taxon>Spirochaetales</taxon>
        <taxon>Spirochaetaceae</taxon>
        <taxon>Thiospirochaeta</taxon>
    </lineage>
</organism>